<name>A0A387FYX3_9HYPH</name>
<dbReference type="OrthoDB" id="938855at2"/>
<dbReference type="InterPro" id="IPR029063">
    <property type="entry name" value="SAM-dependent_MTases_sf"/>
</dbReference>
<keyword evidence="2" id="KW-0808">Transferase</keyword>
<dbReference type="SUPFAM" id="SSF53335">
    <property type="entry name" value="S-adenosyl-L-methionine-dependent methyltransferases"/>
    <property type="match status" value="1"/>
</dbReference>
<dbReference type="GO" id="GO:0008168">
    <property type="term" value="F:methyltransferase activity"/>
    <property type="evidence" value="ECO:0007669"/>
    <property type="project" value="UniProtKB-KW"/>
</dbReference>
<proteinExistence type="predicted"/>
<dbReference type="Proteomes" id="UP000282195">
    <property type="component" value="Plasmid pRCCGE525c"/>
</dbReference>
<protein>
    <submittedName>
        <fullName evidence="2">FkbM family methyltransferase</fullName>
    </submittedName>
</protein>
<gene>
    <name evidence="2" type="ORF">CCGE525_26965</name>
</gene>
<dbReference type="InterPro" id="IPR006342">
    <property type="entry name" value="FkbM_mtfrase"/>
</dbReference>
<dbReference type="GO" id="GO:0032259">
    <property type="term" value="P:methylation"/>
    <property type="evidence" value="ECO:0007669"/>
    <property type="project" value="UniProtKB-KW"/>
</dbReference>
<keyword evidence="2" id="KW-0489">Methyltransferase</keyword>
<dbReference type="Gene3D" id="3.40.50.150">
    <property type="entry name" value="Vaccinia Virus protein VP39"/>
    <property type="match status" value="1"/>
</dbReference>
<sequence length="245" mass="27477">MLRRVYKRFFGKRLSDVSEHNAPSVRLPVEGDVDLVVRDSFFADPDYRGIVVEVGGAKPDYLSISASFRRAGWQSLAIEPNPKFCELHRQQGSEVLELACGETDQDDVPFFVVESSSTYLGENVTNESFSSLGIRGRFADLMGTVSATTTEIKVQVRRLDTIFAERGIDQSAVDILCIDVEGWELEVLSGLSDQKIGPRILIIENLFGEDRYQTNIASRGYVLWKTIEPNEIYVRSDIVESNNQA</sequence>
<keyword evidence="3" id="KW-1185">Reference proteome</keyword>
<evidence type="ECO:0000313" key="2">
    <source>
        <dbReference type="EMBL" id="AYG62425.1"/>
    </source>
</evidence>
<organism evidence="2 3">
    <name type="scientific">Rhizobium jaguaris</name>
    <dbReference type="NCBI Taxonomy" id="1312183"/>
    <lineage>
        <taxon>Bacteria</taxon>
        <taxon>Pseudomonadati</taxon>
        <taxon>Pseudomonadota</taxon>
        <taxon>Alphaproteobacteria</taxon>
        <taxon>Hyphomicrobiales</taxon>
        <taxon>Rhizobiaceae</taxon>
        <taxon>Rhizobium/Agrobacterium group</taxon>
        <taxon>Rhizobium</taxon>
    </lineage>
</organism>
<accession>A0A387FYX3</accession>
<dbReference type="NCBIfam" id="TIGR01444">
    <property type="entry name" value="fkbM_fam"/>
    <property type="match status" value="1"/>
</dbReference>
<evidence type="ECO:0000259" key="1">
    <source>
        <dbReference type="Pfam" id="PF05050"/>
    </source>
</evidence>
<dbReference type="Pfam" id="PF05050">
    <property type="entry name" value="Methyltransf_21"/>
    <property type="match status" value="1"/>
</dbReference>
<evidence type="ECO:0000313" key="3">
    <source>
        <dbReference type="Proteomes" id="UP000282195"/>
    </source>
</evidence>
<keyword evidence="2" id="KW-0614">Plasmid</keyword>
<dbReference type="EMBL" id="CP032695">
    <property type="protein sequence ID" value="AYG62425.1"/>
    <property type="molecule type" value="Genomic_DNA"/>
</dbReference>
<dbReference type="AlphaFoldDB" id="A0A387FYX3"/>
<reference evidence="2 3" key="1">
    <citation type="submission" date="2018-10" db="EMBL/GenBank/DDBJ databases">
        <title>Rhizobium etli, R. leguminosarum and a new Rhizobium genospecies from Phaseolus dumosus.</title>
        <authorList>
            <person name="Ramirez-Puebla S.T."/>
            <person name="Rogel-Hernandez M.A."/>
            <person name="Guerrero G."/>
            <person name="Ormeno-Orrillo E."/>
            <person name="Martinez-Romero J.C."/>
            <person name="Negrete-Yankelevich S."/>
            <person name="Martinez-Romero E."/>
        </authorList>
    </citation>
    <scope>NUCLEOTIDE SEQUENCE [LARGE SCALE GENOMIC DNA]</scope>
    <source>
        <strain evidence="2 3">CCGE525</strain>
        <plasmid evidence="3">prccge525c</plasmid>
    </source>
</reference>
<dbReference type="KEGG" id="rjg:CCGE525_26965"/>
<feature type="domain" description="Methyltransferase FkbM" evidence="1">
    <location>
        <begin position="53"/>
        <end position="207"/>
    </location>
</feature>
<geneLocation type="plasmid" evidence="3">
    <name>prccge525c</name>
</geneLocation>